<sequence>MKSNDLYCLYLSFEVTTTEAMVMTPQQDKHADSNSKHG</sequence>
<accession>A0A0E9U7P1</accession>
<reference evidence="1" key="2">
    <citation type="journal article" date="2015" name="Fish Shellfish Immunol.">
        <title>Early steps in the European eel (Anguilla anguilla)-Vibrio vulnificus interaction in the gills: Role of the RtxA13 toxin.</title>
        <authorList>
            <person name="Callol A."/>
            <person name="Pajuelo D."/>
            <person name="Ebbesson L."/>
            <person name="Teles M."/>
            <person name="MacKenzie S."/>
            <person name="Amaro C."/>
        </authorList>
    </citation>
    <scope>NUCLEOTIDE SEQUENCE</scope>
</reference>
<organism evidence="1">
    <name type="scientific">Anguilla anguilla</name>
    <name type="common">European freshwater eel</name>
    <name type="synonym">Muraena anguilla</name>
    <dbReference type="NCBI Taxonomy" id="7936"/>
    <lineage>
        <taxon>Eukaryota</taxon>
        <taxon>Metazoa</taxon>
        <taxon>Chordata</taxon>
        <taxon>Craniata</taxon>
        <taxon>Vertebrata</taxon>
        <taxon>Euteleostomi</taxon>
        <taxon>Actinopterygii</taxon>
        <taxon>Neopterygii</taxon>
        <taxon>Teleostei</taxon>
        <taxon>Anguilliformes</taxon>
        <taxon>Anguillidae</taxon>
        <taxon>Anguilla</taxon>
    </lineage>
</organism>
<name>A0A0E9U7P1_ANGAN</name>
<evidence type="ECO:0000313" key="1">
    <source>
        <dbReference type="EMBL" id="JAH61732.1"/>
    </source>
</evidence>
<protein>
    <submittedName>
        <fullName evidence="1">Uncharacterized protein</fullName>
    </submittedName>
</protein>
<dbReference type="AlphaFoldDB" id="A0A0E9U7P1"/>
<dbReference type="EMBL" id="GBXM01046845">
    <property type="protein sequence ID" value="JAH61732.1"/>
    <property type="molecule type" value="Transcribed_RNA"/>
</dbReference>
<proteinExistence type="predicted"/>
<reference evidence="1" key="1">
    <citation type="submission" date="2014-11" db="EMBL/GenBank/DDBJ databases">
        <authorList>
            <person name="Amaro Gonzalez C."/>
        </authorList>
    </citation>
    <scope>NUCLEOTIDE SEQUENCE</scope>
</reference>